<dbReference type="Gene3D" id="3.30.300.130">
    <property type="entry name" value="Fe-S cluster assembly (FSCA)"/>
    <property type="match status" value="1"/>
</dbReference>
<dbReference type="InterPro" id="IPR052339">
    <property type="entry name" value="Fe-S_Maturation_MIP18"/>
</dbReference>
<dbReference type="PANTHER" id="PTHR42831:SF1">
    <property type="entry name" value="FE-S PROTEIN MATURATION AUXILIARY FACTOR YITW"/>
    <property type="match status" value="1"/>
</dbReference>
<name>A0ABT2H3M5_9MICO</name>
<feature type="domain" description="MIP18 family-like" evidence="1">
    <location>
        <begin position="8"/>
        <end position="83"/>
    </location>
</feature>
<evidence type="ECO:0000259" key="1">
    <source>
        <dbReference type="Pfam" id="PF01883"/>
    </source>
</evidence>
<dbReference type="SUPFAM" id="SSF117916">
    <property type="entry name" value="Fe-S cluster assembly (FSCA) domain-like"/>
    <property type="match status" value="1"/>
</dbReference>
<dbReference type="Pfam" id="PF01883">
    <property type="entry name" value="FeS_assembly_P"/>
    <property type="match status" value="1"/>
</dbReference>
<evidence type="ECO:0000313" key="2">
    <source>
        <dbReference type="EMBL" id="MCS5734535.1"/>
    </source>
</evidence>
<dbReference type="PANTHER" id="PTHR42831">
    <property type="entry name" value="FE-S PROTEIN MATURATION AUXILIARY FACTOR YITW"/>
    <property type="match status" value="1"/>
</dbReference>
<accession>A0ABT2H3M5</accession>
<sequence length="128" mass="13988">MTDEAALKEAVVEALNGVVDPCGLFNGSMTTIGDLGMYRDIIVSDDTVHIEVFLDDPSCAFAGQIMIDIAKAVDPLAEGRKVEMSLVVDDYWDVDRVNATGRQKLDQAQEKRRRMLPLRVASGTRSAS</sequence>
<reference evidence="2" key="1">
    <citation type="submission" date="2022-08" db="EMBL/GenBank/DDBJ databases">
        <authorList>
            <person name="Deng Y."/>
            <person name="Han X.-F."/>
            <person name="Zhang Y.-Q."/>
        </authorList>
    </citation>
    <scope>NUCLEOTIDE SEQUENCE</scope>
    <source>
        <strain evidence="2">CPCC 203386</strain>
    </source>
</reference>
<dbReference type="Proteomes" id="UP001165586">
    <property type="component" value="Unassembled WGS sequence"/>
</dbReference>
<evidence type="ECO:0000313" key="3">
    <source>
        <dbReference type="Proteomes" id="UP001165586"/>
    </source>
</evidence>
<protein>
    <submittedName>
        <fullName evidence="2">Iron-sulfur cluster assembly protein</fullName>
    </submittedName>
</protein>
<dbReference type="EMBL" id="JANLCJ010000004">
    <property type="protein sequence ID" value="MCS5734535.1"/>
    <property type="molecule type" value="Genomic_DNA"/>
</dbReference>
<dbReference type="InterPro" id="IPR034904">
    <property type="entry name" value="FSCA_dom_sf"/>
</dbReference>
<organism evidence="2 3">
    <name type="scientific">Herbiconiux daphne</name>
    <dbReference type="NCBI Taxonomy" id="2970914"/>
    <lineage>
        <taxon>Bacteria</taxon>
        <taxon>Bacillati</taxon>
        <taxon>Actinomycetota</taxon>
        <taxon>Actinomycetes</taxon>
        <taxon>Micrococcales</taxon>
        <taxon>Microbacteriaceae</taxon>
        <taxon>Herbiconiux</taxon>
    </lineage>
</organism>
<dbReference type="InterPro" id="IPR002744">
    <property type="entry name" value="MIP18-like"/>
</dbReference>
<proteinExistence type="predicted"/>
<gene>
    <name evidence="2" type="ORF">N1032_12375</name>
</gene>
<dbReference type="RefSeq" id="WP_259539399.1">
    <property type="nucleotide sequence ID" value="NZ_JANLCJ010000004.1"/>
</dbReference>
<comment type="caution">
    <text evidence="2">The sequence shown here is derived from an EMBL/GenBank/DDBJ whole genome shotgun (WGS) entry which is preliminary data.</text>
</comment>
<keyword evidence="3" id="KW-1185">Reference proteome</keyword>